<dbReference type="STRING" id="463040.CAL15_23885"/>
<dbReference type="AlphaFoldDB" id="A0A1W6ZIS3"/>
<comment type="similarity">
    <text evidence="1">Belongs to the short-chain dehydrogenases/reductases (SDR) family.</text>
</comment>
<dbReference type="RefSeq" id="WP_086080784.1">
    <property type="nucleotide sequence ID" value="NZ_CP021111.1"/>
</dbReference>
<accession>A0A1W6ZIS3</accession>
<evidence type="ECO:0000256" key="1">
    <source>
        <dbReference type="ARBA" id="ARBA00006484"/>
    </source>
</evidence>
<dbReference type="PANTHER" id="PTHR43391">
    <property type="entry name" value="RETINOL DEHYDROGENASE-RELATED"/>
    <property type="match status" value="1"/>
</dbReference>
<sequence>MNKLTVVIIGGRSDIGLALAHRFARMGHPIVLAARHADDLQDRLTDLSVRYGVAAQAREVDVLRPESFGAFLDGLPADTGIAISVVGLMPDQQAIERDPPAVQRTVDSNFTGPMLLLEMAAHRYAAARLPGAAVIGISSVAGDRGRARNYWYGAAKAAFSAGLSGLRQRHARHGLLVMTVKPGFVSTRMTAGMQLPPALTDTPQQVAELVYQGYCKRRMVVYPWKWRLIMTIIQLIPERVFSRMKF</sequence>
<evidence type="ECO:0000256" key="2">
    <source>
        <dbReference type="ARBA" id="ARBA00022857"/>
    </source>
</evidence>
<organism evidence="4 5">
    <name type="scientific">Bordetella genomosp. 13</name>
    <dbReference type="NCBI Taxonomy" id="463040"/>
    <lineage>
        <taxon>Bacteria</taxon>
        <taxon>Pseudomonadati</taxon>
        <taxon>Pseudomonadota</taxon>
        <taxon>Betaproteobacteria</taxon>
        <taxon>Burkholderiales</taxon>
        <taxon>Alcaligenaceae</taxon>
        <taxon>Bordetella</taxon>
    </lineage>
</organism>
<name>A0A1W6ZIS3_9BORD</name>
<dbReference type="GO" id="GO:0016491">
    <property type="term" value="F:oxidoreductase activity"/>
    <property type="evidence" value="ECO:0007669"/>
    <property type="project" value="UniProtKB-KW"/>
</dbReference>
<keyword evidence="2" id="KW-0521">NADP</keyword>
<evidence type="ECO:0000313" key="5">
    <source>
        <dbReference type="Proteomes" id="UP000194161"/>
    </source>
</evidence>
<dbReference type="NCBIfam" id="NF005489">
    <property type="entry name" value="PRK07102.1"/>
    <property type="match status" value="1"/>
</dbReference>
<evidence type="ECO:0000256" key="3">
    <source>
        <dbReference type="ARBA" id="ARBA00023002"/>
    </source>
</evidence>
<dbReference type="InterPro" id="IPR036291">
    <property type="entry name" value="NAD(P)-bd_dom_sf"/>
</dbReference>
<dbReference type="OrthoDB" id="335726at2"/>
<evidence type="ECO:0000313" key="4">
    <source>
        <dbReference type="EMBL" id="ARP97145.1"/>
    </source>
</evidence>
<dbReference type="Proteomes" id="UP000194161">
    <property type="component" value="Chromosome"/>
</dbReference>
<keyword evidence="5" id="KW-1185">Reference proteome</keyword>
<dbReference type="InterPro" id="IPR002347">
    <property type="entry name" value="SDR_fam"/>
</dbReference>
<gene>
    <name evidence="4" type="ORF">CAL15_23885</name>
</gene>
<dbReference type="PRINTS" id="PR00081">
    <property type="entry name" value="GDHRDH"/>
</dbReference>
<reference evidence="4 5" key="1">
    <citation type="submission" date="2017-05" db="EMBL/GenBank/DDBJ databases">
        <title>Complete and WGS of Bordetella genogroups.</title>
        <authorList>
            <person name="Spilker T."/>
            <person name="LiPuma J."/>
        </authorList>
    </citation>
    <scope>NUCLEOTIDE SEQUENCE [LARGE SCALE GENOMIC DNA]</scope>
    <source>
        <strain evidence="4 5">AU7206</strain>
    </source>
</reference>
<dbReference type="CDD" id="cd05233">
    <property type="entry name" value="SDR_c"/>
    <property type="match status" value="1"/>
</dbReference>
<keyword evidence="3" id="KW-0560">Oxidoreductase</keyword>
<dbReference type="PANTHER" id="PTHR43391:SF14">
    <property type="entry name" value="DEHYDROGENASE_REDUCTASE SDR FAMILY PROTEIN 7-LIKE"/>
    <property type="match status" value="1"/>
</dbReference>
<proteinExistence type="inferred from homology"/>
<dbReference type="Gene3D" id="3.40.50.720">
    <property type="entry name" value="NAD(P)-binding Rossmann-like Domain"/>
    <property type="match status" value="1"/>
</dbReference>
<protein>
    <submittedName>
        <fullName evidence="4">Short-chain dehydrogenase</fullName>
    </submittedName>
</protein>
<dbReference type="SUPFAM" id="SSF51735">
    <property type="entry name" value="NAD(P)-binding Rossmann-fold domains"/>
    <property type="match status" value="1"/>
</dbReference>
<dbReference type="KEGG" id="bgm:CAL15_23885"/>
<dbReference type="Pfam" id="PF00106">
    <property type="entry name" value="adh_short"/>
    <property type="match status" value="1"/>
</dbReference>
<dbReference type="EMBL" id="CP021111">
    <property type="protein sequence ID" value="ARP97145.1"/>
    <property type="molecule type" value="Genomic_DNA"/>
</dbReference>